<evidence type="ECO:0000313" key="1">
    <source>
        <dbReference type="EMBL" id="ABA40863.1"/>
    </source>
</evidence>
<proteinExistence type="evidence at transcript level"/>
<accession>Q3KTI1</accession>
<reference evidence="1" key="2">
    <citation type="journal article" date="2006" name="PLoS Pathog.">
        <title>New perspectives on host-parasite interplay by comparative transcriptomic and proteomic analyses of Schistosoma japonicum.</title>
        <authorList>
            <person name="Liu F."/>
            <person name="Lu J."/>
            <person name="Hu W."/>
            <person name="Wang S.Y."/>
            <person name="Cui S.J."/>
            <person name="Chi M."/>
            <person name="Yan Q."/>
            <person name="Wang X.R."/>
            <person name="Song H.D."/>
            <person name="Xu X.N."/>
            <person name="Wang J.J."/>
            <person name="Zhang X.L."/>
            <person name="Zhang X."/>
            <person name="Wang Z.Q."/>
            <person name="Xue C.L."/>
            <person name="Brindley P.J."/>
            <person name="McManus D.P."/>
            <person name="Yang P.Y."/>
            <person name="Feng Z."/>
            <person name="Chen Z."/>
            <person name="Han Z.G."/>
        </authorList>
    </citation>
    <scope>NUCLEOTIDE SEQUENCE</scope>
</reference>
<name>Q3KTI1_SCHJA</name>
<sequence length="59" mass="6946">MHENRCQAETNLSMEPTFNMIKTELVEAYSNYKQLEGQYMKLKLEVGKSCIIDNKYILI</sequence>
<organism evidence="1">
    <name type="scientific">Schistosoma japonicum</name>
    <name type="common">Blood fluke</name>
    <dbReference type="NCBI Taxonomy" id="6182"/>
    <lineage>
        <taxon>Eukaryota</taxon>
        <taxon>Metazoa</taxon>
        <taxon>Spiralia</taxon>
        <taxon>Lophotrochozoa</taxon>
        <taxon>Platyhelminthes</taxon>
        <taxon>Trematoda</taxon>
        <taxon>Digenea</taxon>
        <taxon>Strigeidida</taxon>
        <taxon>Schistosomatoidea</taxon>
        <taxon>Schistosomatidae</taxon>
        <taxon>Schistosoma</taxon>
    </lineage>
</organism>
<reference evidence="1" key="1">
    <citation type="submission" date="2005-01" db="EMBL/GenBank/DDBJ databases">
        <authorList>
            <person name="Han Z."/>
        </authorList>
    </citation>
    <scope>NUCLEOTIDE SEQUENCE</scope>
</reference>
<dbReference type="EMBL" id="AY915479">
    <property type="protein sequence ID" value="ABA40863.1"/>
    <property type="molecule type" value="mRNA"/>
</dbReference>
<dbReference type="AlphaFoldDB" id="Q3KTI1"/>
<protein>
    <submittedName>
        <fullName evidence="1">SJCHGC07022 protein</fullName>
    </submittedName>
</protein>